<dbReference type="EMBL" id="KQ435859">
    <property type="protein sequence ID" value="KOX70477.1"/>
    <property type="molecule type" value="Genomic_DNA"/>
</dbReference>
<reference evidence="1 2" key="1">
    <citation type="submission" date="2015-07" db="EMBL/GenBank/DDBJ databases">
        <title>The genome of Melipona quadrifasciata.</title>
        <authorList>
            <person name="Pan H."/>
            <person name="Kapheim K."/>
        </authorList>
    </citation>
    <scope>NUCLEOTIDE SEQUENCE [LARGE SCALE GENOMIC DNA]</scope>
    <source>
        <strain evidence="1">0111107301</strain>
        <tissue evidence="1">Whole body</tissue>
    </source>
</reference>
<name>A0A0M8ZT83_9HYME</name>
<accession>A0A0M8ZT83</accession>
<sequence length="76" mass="9279">MTAMCHGDPMILRDNVSSDREDRLRVHSQPRHLWNKVYQLYCTLDAFVAVLFEEYRTNIKDHRLEYILYHKQERVL</sequence>
<dbReference type="Proteomes" id="UP000053105">
    <property type="component" value="Unassembled WGS sequence"/>
</dbReference>
<gene>
    <name evidence="1" type="ORF">WN51_02533</name>
</gene>
<evidence type="ECO:0000313" key="1">
    <source>
        <dbReference type="EMBL" id="KOX70477.1"/>
    </source>
</evidence>
<keyword evidence="2" id="KW-1185">Reference proteome</keyword>
<dbReference type="AlphaFoldDB" id="A0A0M8ZT83"/>
<evidence type="ECO:0000313" key="2">
    <source>
        <dbReference type="Proteomes" id="UP000053105"/>
    </source>
</evidence>
<organism evidence="1 2">
    <name type="scientific">Melipona quadrifasciata</name>
    <dbReference type="NCBI Taxonomy" id="166423"/>
    <lineage>
        <taxon>Eukaryota</taxon>
        <taxon>Metazoa</taxon>
        <taxon>Ecdysozoa</taxon>
        <taxon>Arthropoda</taxon>
        <taxon>Hexapoda</taxon>
        <taxon>Insecta</taxon>
        <taxon>Pterygota</taxon>
        <taxon>Neoptera</taxon>
        <taxon>Endopterygota</taxon>
        <taxon>Hymenoptera</taxon>
        <taxon>Apocrita</taxon>
        <taxon>Aculeata</taxon>
        <taxon>Apoidea</taxon>
        <taxon>Anthophila</taxon>
        <taxon>Apidae</taxon>
        <taxon>Melipona</taxon>
    </lineage>
</organism>
<proteinExistence type="predicted"/>
<protein>
    <submittedName>
        <fullName evidence="1">Uncharacterized protein</fullName>
    </submittedName>
</protein>